<dbReference type="FunCoup" id="H2ZLF9">
    <property type="interactions" value="219"/>
</dbReference>
<keyword evidence="4 6" id="KW-0067">ATP-binding</keyword>
<feature type="domain" description="Helicase C-terminal" evidence="10">
    <location>
        <begin position="454"/>
        <end position="620"/>
    </location>
</feature>
<dbReference type="OMA" id="DIEIQHA"/>
<dbReference type="AlphaFoldDB" id="H2ZLF9"/>
<feature type="compositionally biased region" description="Basic residues" evidence="8">
    <location>
        <begin position="69"/>
        <end position="78"/>
    </location>
</feature>
<keyword evidence="12" id="KW-1185">Reference proteome</keyword>
<dbReference type="InterPro" id="IPR001650">
    <property type="entry name" value="Helicase_C-like"/>
</dbReference>
<dbReference type="PROSITE" id="PS00039">
    <property type="entry name" value="DEAD_ATP_HELICASE"/>
    <property type="match status" value="1"/>
</dbReference>
<dbReference type="InParanoid" id="H2ZLF9"/>
<dbReference type="eggNOG" id="KOG0350">
    <property type="taxonomic scope" value="Eukaryota"/>
</dbReference>
<reference evidence="11" key="2">
    <citation type="submission" date="2025-08" db="UniProtKB">
        <authorList>
            <consortium name="Ensembl"/>
        </authorList>
    </citation>
    <scope>IDENTIFICATION</scope>
</reference>
<keyword evidence="3 6" id="KW-0347">Helicase</keyword>
<feature type="region of interest" description="Disordered" evidence="8">
    <location>
        <begin position="33"/>
        <end position="124"/>
    </location>
</feature>
<dbReference type="SMART" id="SM00487">
    <property type="entry name" value="DEXDc"/>
    <property type="match status" value="1"/>
</dbReference>
<dbReference type="CDD" id="cd18787">
    <property type="entry name" value="SF2_C_DEAD"/>
    <property type="match status" value="1"/>
</dbReference>
<evidence type="ECO:0000256" key="3">
    <source>
        <dbReference type="ARBA" id="ARBA00022806"/>
    </source>
</evidence>
<sequence>MALFLINRYTGDENSIENHRKRTAKNTLEELQKKAKERKIETEKIGNDIFTATNKLNDVKISDPENSEKKKKNKRKRKNSDSENVEENHFSNKNDFDKEKEKKETTELEEKPELKEDLNNNNVPTTPYDPISLFKQGIGNKVGSFTILGEEIDSSKVKVTRHLPRWITDRIIIDDIKSELQLLTDVEPKIDPVLIENLKELGIVQLFPVQQKVIPFILRDTRRGIGEQTFPPRDICVSAPTGSGKTMAFALPIVQALMQRVVPATRALVVSPTRELSAQIYKVFTALCRNTKLKCVLITGVKGNLQQEQRLLTSIGKNGVRYPPDIVVATPGRLVDHLSEEREFDLTKLRFLVIDEADRMMEQIKQRWLTLVEDNVYKNRTKPVPGSLTIRSVTQSRIPLQKLLFSATLSADPEKLQQLNLFQPRLFSAAPKALEIGVKTEDDNFIGKYTTPVGLEEYLIKCTPGEKPLAVLHLALDKSRVLCFAGSIETARRLTVLIQLYAEAAGKSDFTCTEFASHLPTTKRSKVLKDFSAGKINILVCSDAMARGLDVPSVDHVILYDVPPLIKTYIHRIGRTARAGASGTAYTLIRKQEIFHFKKMINDAGKSKVKMLNIPEDSVKELTPIYEQVLPSVAEKLKCLK</sequence>
<dbReference type="InterPro" id="IPR011545">
    <property type="entry name" value="DEAD/DEAH_box_helicase_dom"/>
</dbReference>
<evidence type="ECO:0000313" key="12">
    <source>
        <dbReference type="Proteomes" id="UP000007875"/>
    </source>
</evidence>
<evidence type="ECO:0000256" key="6">
    <source>
        <dbReference type="RuleBase" id="RU000492"/>
    </source>
</evidence>
<dbReference type="PROSITE" id="PS51192">
    <property type="entry name" value="HELICASE_ATP_BIND_1"/>
    <property type="match status" value="1"/>
</dbReference>
<feature type="compositionally biased region" description="Basic and acidic residues" evidence="8">
    <location>
        <begin position="57"/>
        <end position="68"/>
    </location>
</feature>
<dbReference type="GO" id="GO:0016787">
    <property type="term" value="F:hydrolase activity"/>
    <property type="evidence" value="ECO:0007669"/>
    <property type="project" value="UniProtKB-KW"/>
</dbReference>
<dbReference type="InterPro" id="IPR027417">
    <property type="entry name" value="P-loop_NTPase"/>
</dbReference>
<comment type="similarity">
    <text evidence="6">Belongs to the DEAD box helicase family.</text>
</comment>
<dbReference type="Pfam" id="PF00270">
    <property type="entry name" value="DEAD"/>
    <property type="match status" value="1"/>
</dbReference>
<dbReference type="PROSITE" id="PS51194">
    <property type="entry name" value="HELICASE_CTER"/>
    <property type="match status" value="1"/>
</dbReference>
<accession>H2ZLF9</accession>
<feature type="domain" description="Helicase ATP-binding" evidence="9">
    <location>
        <begin position="226"/>
        <end position="427"/>
    </location>
</feature>
<proteinExistence type="inferred from homology"/>
<dbReference type="Pfam" id="PF00271">
    <property type="entry name" value="Helicase_C"/>
    <property type="match status" value="1"/>
</dbReference>
<evidence type="ECO:0000259" key="9">
    <source>
        <dbReference type="PROSITE" id="PS51192"/>
    </source>
</evidence>
<dbReference type="HOGENOM" id="CLU_003041_15_3_1"/>
<dbReference type="InterPro" id="IPR014001">
    <property type="entry name" value="Helicase_ATP-bd"/>
</dbReference>
<name>H2ZLF9_CIOSA</name>
<evidence type="ECO:0000256" key="8">
    <source>
        <dbReference type="SAM" id="MobiDB-lite"/>
    </source>
</evidence>
<dbReference type="CDD" id="cd17956">
    <property type="entry name" value="DEADc_DDX51"/>
    <property type="match status" value="1"/>
</dbReference>
<organism evidence="11 12">
    <name type="scientific">Ciona savignyi</name>
    <name type="common">Pacific transparent sea squirt</name>
    <dbReference type="NCBI Taxonomy" id="51511"/>
    <lineage>
        <taxon>Eukaryota</taxon>
        <taxon>Metazoa</taxon>
        <taxon>Chordata</taxon>
        <taxon>Tunicata</taxon>
        <taxon>Ascidiacea</taxon>
        <taxon>Phlebobranchia</taxon>
        <taxon>Cionidae</taxon>
        <taxon>Ciona</taxon>
    </lineage>
</organism>
<protein>
    <recommendedName>
        <fullName evidence="7">ATP-dependent RNA helicase</fullName>
        <ecNumber evidence="7">3.6.4.13</ecNumber>
    </recommendedName>
</protein>
<dbReference type="GO" id="GO:0003723">
    <property type="term" value="F:RNA binding"/>
    <property type="evidence" value="ECO:0007669"/>
    <property type="project" value="UniProtKB-UniRule"/>
</dbReference>
<reference evidence="12" key="1">
    <citation type="submission" date="2003-08" db="EMBL/GenBank/DDBJ databases">
        <authorList>
            <person name="Birren B."/>
            <person name="Nusbaum C."/>
            <person name="Abebe A."/>
            <person name="Abouelleil A."/>
            <person name="Adekoya E."/>
            <person name="Ait-zahra M."/>
            <person name="Allen N."/>
            <person name="Allen T."/>
            <person name="An P."/>
            <person name="Anderson M."/>
            <person name="Anderson S."/>
            <person name="Arachchi H."/>
            <person name="Armbruster J."/>
            <person name="Bachantsang P."/>
            <person name="Baldwin J."/>
            <person name="Barry A."/>
            <person name="Bayul T."/>
            <person name="Blitshsteyn B."/>
            <person name="Bloom T."/>
            <person name="Blye J."/>
            <person name="Boguslavskiy L."/>
            <person name="Borowsky M."/>
            <person name="Boukhgalter B."/>
            <person name="Brunache A."/>
            <person name="Butler J."/>
            <person name="Calixte N."/>
            <person name="Calvo S."/>
            <person name="Camarata J."/>
            <person name="Campo K."/>
            <person name="Chang J."/>
            <person name="Cheshatsang Y."/>
            <person name="Citroen M."/>
            <person name="Collymore A."/>
            <person name="Considine T."/>
            <person name="Cook A."/>
            <person name="Cooke P."/>
            <person name="Corum B."/>
            <person name="Cuomo C."/>
            <person name="David R."/>
            <person name="Dawoe T."/>
            <person name="Degray S."/>
            <person name="Dodge S."/>
            <person name="Dooley K."/>
            <person name="Dorje P."/>
            <person name="Dorjee K."/>
            <person name="Dorris L."/>
            <person name="Duffey N."/>
            <person name="Dupes A."/>
            <person name="Elkins T."/>
            <person name="Engels R."/>
            <person name="Erickson J."/>
            <person name="Farina A."/>
            <person name="Faro S."/>
            <person name="Ferreira P."/>
            <person name="Fischer H."/>
            <person name="Fitzgerald M."/>
            <person name="Foley K."/>
            <person name="Gage D."/>
            <person name="Galagan J."/>
            <person name="Gearin G."/>
            <person name="Gnerre S."/>
            <person name="Gnirke A."/>
            <person name="Goyette A."/>
            <person name="Graham J."/>
            <person name="Grandbois E."/>
            <person name="Gyaltsen K."/>
            <person name="Hafez N."/>
            <person name="Hagopian D."/>
            <person name="Hagos B."/>
            <person name="Hall J."/>
            <person name="Hatcher B."/>
            <person name="Heller A."/>
            <person name="Higgins H."/>
            <person name="Honan T."/>
            <person name="Horn A."/>
            <person name="Houde N."/>
            <person name="Hughes L."/>
            <person name="Hulme W."/>
            <person name="Husby E."/>
            <person name="Iliev I."/>
            <person name="Jaffe D."/>
            <person name="Jones C."/>
            <person name="Kamal M."/>
            <person name="Kamat A."/>
            <person name="Kamvysselis M."/>
            <person name="Karlsson E."/>
            <person name="Kells C."/>
            <person name="Kieu A."/>
            <person name="Kisner P."/>
            <person name="Kodira C."/>
            <person name="Kulbokas E."/>
            <person name="Labutti K."/>
            <person name="Lama D."/>
            <person name="Landers T."/>
            <person name="Leger J."/>
            <person name="Levine S."/>
            <person name="Lewis D."/>
            <person name="Lewis T."/>
            <person name="Lindblad-toh K."/>
            <person name="Liu X."/>
            <person name="Lokyitsang T."/>
            <person name="Lokyitsang Y."/>
            <person name="Lucien O."/>
            <person name="Lui A."/>
            <person name="Ma L.J."/>
            <person name="Mabbitt R."/>
            <person name="Macdonald J."/>
            <person name="Maclean C."/>
            <person name="Major J."/>
            <person name="Manning J."/>
            <person name="Marabella R."/>
            <person name="Maru K."/>
            <person name="Matthews C."/>
            <person name="Mauceli E."/>
            <person name="Mccarthy M."/>
            <person name="Mcdonough S."/>
            <person name="Mcghee T."/>
            <person name="Meldrim J."/>
            <person name="Meneus L."/>
            <person name="Mesirov J."/>
            <person name="Mihalev A."/>
            <person name="Mihova T."/>
            <person name="Mikkelsen T."/>
            <person name="Mlenga V."/>
            <person name="Moru K."/>
            <person name="Mozes J."/>
            <person name="Mulrain L."/>
            <person name="Munson G."/>
            <person name="Naylor J."/>
            <person name="Newes C."/>
            <person name="Nguyen C."/>
            <person name="Nguyen N."/>
            <person name="Nguyen T."/>
            <person name="Nicol R."/>
            <person name="Nielsen C."/>
            <person name="Nizzari M."/>
            <person name="Norbu C."/>
            <person name="Norbu N."/>
            <person name="O'donnell P."/>
            <person name="Okoawo O."/>
            <person name="O'leary S."/>
            <person name="Omotosho B."/>
            <person name="O'neill K."/>
            <person name="Osman S."/>
            <person name="Parker S."/>
            <person name="Perrin D."/>
            <person name="Phunkhang P."/>
            <person name="Piqani B."/>
            <person name="Purcell S."/>
            <person name="Rachupka T."/>
            <person name="Ramasamy U."/>
            <person name="Rameau R."/>
            <person name="Ray V."/>
            <person name="Raymond C."/>
            <person name="Retta R."/>
            <person name="Richardson S."/>
            <person name="Rise C."/>
            <person name="Rodriguez J."/>
            <person name="Rogers J."/>
            <person name="Rogov P."/>
            <person name="Rutman M."/>
            <person name="Schupbach R."/>
            <person name="Seaman C."/>
            <person name="Settipalli S."/>
            <person name="Sharpe T."/>
            <person name="Sheridan J."/>
            <person name="Sherpa N."/>
            <person name="Shi J."/>
            <person name="Smirnov S."/>
            <person name="Smith C."/>
            <person name="Sougnez C."/>
            <person name="Spencer B."/>
            <person name="Stalker J."/>
            <person name="Stange-thomann N."/>
            <person name="Stavropoulos S."/>
            <person name="Stetson K."/>
            <person name="Stone C."/>
            <person name="Stone S."/>
            <person name="Stubbs M."/>
            <person name="Talamas J."/>
            <person name="Tchuinga P."/>
            <person name="Tenzing P."/>
            <person name="Tesfaye S."/>
            <person name="Theodore J."/>
            <person name="Thoulutsang Y."/>
            <person name="Topham K."/>
            <person name="Towey S."/>
            <person name="Tsamla T."/>
            <person name="Tsomo N."/>
            <person name="Vallee D."/>
            <person name="Vassiliev H."/>
            <person name="Venkataraman V."/>
            <person name="Vinson J."/>
            <person name="Vo A."/>
            <person name="Wade C."/>
            <person name="Wang S."/>
            <person name="Wangchuk T."/>
            <person name="Wangdi T."/>
            <person name="Whittaker C."/>
            <person name="Wilkinson J."/>
            <person name="Wu Y."/>
            <person name="Wyman D."/>
            <person name="Yadav S."/>
            <person name="Yang S."/>
            <person name="Yang X."/>
            <person name="Yeager S."/>
            <person name="Yee E."/>
            <person name="Young G."/>
            <person name="Zainoun J."/>
            <person name="Zembeck L."/>
            <person name="Zimmer A."/>
            <person name="Zody M."/>
            <person name="Lander E."/>
        </authorList>
    </citation>
    <scope>NUCLEOTIDE SEQUENCE [LARGE SCALE GENOMIC DNA]</scope>
</reference>
<dbReference type="Gene3D" id="3.40.50.300">
    <property type="entry name" value="P-loop containing nucleotide triphosphate hydrolases"/>
    <property type="match status" value="2"/>
</dbReference>
<feature type="compositionally biased region" description="Basic and acidic residues" evidence="8">
    <location>
        <begin position="86"/>
        <end position="118"/>
    </location>
</feature>
<evidence type="ECO:0000256" key="7">
    <source>
        <dbReference type="RuleBase" id="RU365068"/>
    </source>
</evidence>
<dbReference type="SUPFAM" id="SSF52540">
    <property type="entry name" value="P-loop containing nucleoside triphosphate hydrolases"/>
    <property type="match status" value="2"/>
</dbReference>
<comment type="catalytic activity">
    <reaction evidence="7">
        <text>ATP + H2O = ADP + phosphate + H(+)</text>
        <dbReference type="Rhea" id="RHEA:13065"/>
        <dbReference type="ChEBI" id="CHEBI:15377"/>
        <dbReference type="ChEBI" id="CHEBI:15378"/>
        <dbReference type="ChEBI" id="CHEBI:30616"/>
        <dbReference type="ChEBI" id="CHEBI:43474"/>
        <dbReference type="ChEBI" id="CHEBI:456216"/>
        <dbReference type="EC" id="3.6.4.13"/>
    </reaction>
</comment>
<dbReference type="Proteomes" id="UP000007875">
    <property type="component" value="Unassembled WGS sequence"/>
</dbReference>
<keyword evidence="1 6" id="KW-0547">Nucleotide-binding</keyword>
<evidence type="ECO:0000256" key="4">
    <source>
        <dbReference type="ARBA" id="ARBA00022840"/>
    </source>
</evidence>
<dbReference type="GO" id="GO:0005524">
    <property type="term" value="F:ATP binding"/>
    <property type="evidence" value="ECO:0007669"/>
    <property type="project" value="UniProtKB-UniRule"/>
</dbReference>
<evidence type="ECO:0000256" key="1">
    <source>
        <dbReference type="ARBA" id="ARBA00022741"/>
    </source>
</evidence>
<dbReference type="GO" id="GO:0003724">
    <property type="term" value="F:RNA helicase activity"/>
    <property type="evidence" value="ECO:0007669"/>
    <property type="project" value="UniProtKB-EC"/>
</dbReference>
<keyword evidence="2 6" id="KW-0378">Hydrolase</keyword>
<dbReference type="InterPro" id="IPR000629">
    <property type="entry name" value="RNA-helicase_DEAD-box_CS"/>
</dbReference>
<dbReference type="Ensembl" id="ENSCSAVT00000018625.1">
    <property type="protein sequence ID" value="ENSCSAVP00000018425.1"/>
    <property type="gene ID" value="ENSCSAVG00000010817.1"/>
</dbReference>
<feature type="compositionally biased region" description="Basic and acidic residues" evidence="8">
    <location>
        <begin position="33"/>
        <end position="46"/>
    </location>
</feature>
<keyword evidence="5 7" id="KW-0694">RNA-binding</keyword>
<reference evidence="11" key="3">
    <citation type="submission" date="2025-09" db="UniProtKB">
        <authorList>
            <consortium name="Ensembl"/>
        </authorList>
    </citation>
    <scope>IDENTIFICATION</scope>
</reference>
<evidence type="ECO:0000313" key="11">
    <source>
        <dbReference type="Ensembl" id="ENSCSAVP00000018425.1"/>
    </source>
</evidence>
<comment type="function">
    <text evidence="7">RNA helicase.</text>
</comment>
<dbReference type="PANTHER" id="PTHR24031">
    <property type="entry name" value="RNA HELICASE"/>
    <property type="match status" value="1"/>
</dbReference>
<dbReference type="GeneTree" id="ENSGT00550000075141"/>
<dbReference type="SMART" id="SM00490">
    <property type="entry name" value="HELICc"/>
    <property type="match status" value="1"/>
</dbReference>
<dbReference type="STRING" id="51511.ENSCSAVP00000018425"/>
<evidence type="ECO:0000256" key="2">
    <source>
        <dbReference type="ARBA" id="ARBA00022801"/>
    </source>
</evidence>
<evidence type="ECO:0000259" key="10">
    <source>
        <dbReference type="PROSITE" id="PS51194"/>
    </source>
</evidence>
<dbReference type="EC" id="3.6.4.13" evidence="7"/>
<evidence type="ECO:0000256" key="5">
    <source>
        <dbReference type="ARBA" id="ARBA00022884"/>
    </source>
</evidence>
<comment type="domain">
    <text evidence="7">The Q motif is unique to and characteristic of the DEAD box family of RNA helicases and controls ATP binding and hydrolysis.</text>
</comment>